<comment type="subcellular location">
    <subcellularLocation>
        <location evidence="1">Membrane</location>
        <topology evidence="1">Multi-pass membrane protein</topology>
    </subcellularLocation>
</comment>
<evidence type="ECO:0000256" key="1">
    <source>
        <dbReference type="ARBA" id="ARBA00004141"/>
    </source>
</evidence>
<keyword evidence="7" id="KW-0325">Glycoprotein</keyword>
<keyword evidence="12" id="KW-1185">Reference proteome</keyword>
<sequence length="180" mass="20076">MRYFHMVAFNVLSTLIIFVNTEYEVDCNNLLMGQYCCNLPTIDKNTQQPIGCTKENKAKVKCSVSEGLVCKGTSENTTFEKEIPCKYTNGYSFELALMFSVFLGMFGVDRFYLGYPAIGLLKLSTLGFMFLGQLVDIILIALQIVGPADGSGYVISYYGSTLDMLKLDNETVKMSSSMWS</sequence>
<dbReference type="EMBL" id="JH431176">
    <property type="status" value="NOT_ANNOTATED_CDS"/>
    <property type="molecule type" value="Genomic_DNA"/>
</dbReference>
<comment type="similarity">
    <text evidence="2">Belongs to the TM2 family.</text>
</comment>
<evidence type="ECO:0000259" key="10">
    <source>
        <dbReference type="Pfam" id="PF05154"/>
    </source>
</evidence>
<dbReference type="PANTHER" id="PTHR21016:SF1">
    <property type="entry name" value="TM2 DOMAIN-CONTAINING PROTEIN 1"/>
    <property type="match status" value="1"/>
</dbReference>
<keyword evidence="6 8" id="KW-0472">Membrane</keyword>
<feature type="chain" id="PRO_5004578674" description="TM2 domain-containing protein" evidence="9">
    <location>
        <begin position="22"/>
        <end position="180"/>
    </location>
</feature>
<evidence type="ECO:0000256" key="8">
    <source>
        <dbReference type="SAM" id="Phobius"/>
    </source>
</evidence>
<evidence type="ECO:0000256" key="6">
    <source>
        <dbReference type="ARBA" id="ARBA00023136"/>
    </source>
</evidence>
<feature type="transmembrane region" description="Helical" evidence="8">
    <location>
        <begin position="125"/>
        <end position="145"/>
    </location>
</feature>
<evidence type="ECO:0000256" key="7">
    <source>
        <dbReference type="ARBA" id="ARBA00023180"/>
    </source>
</evidence>
<feature type="transmembrane region" description="Helical" evidence="8">
    <location>
        <begin position="95"/>
        <end position="113"/>
    </location>
</feature>
<dbReference type="AlphaFoldDB" id="T1INI2"/>
<organism evidence="11 12">
    <name type="scientific">Strigamia maritima</name>
    <name type="common">European centipede</name>
    <name type="synonym">Geophilus maritimus</name>
    <dbReference type="NCBI Taxonomy" id="126957"/>
    <lineage>
        <taxon>Eukaryota</taxon>
        <taxon>Metazoa</taxon>
        <taxon>Ecdysozoa</taxon>
        <taxon>Arthropoda</taxon>
        <taxon>Myriapoda</taxon>
        <taxon>Chilopoda</taxon>
        <taxon>Pleurostigmophora</taxon>
        <taxon>Geophilomorpha</taxon>
        <taxon>Linotaeniidae</taxon>
        <taxon>Strigamia</taxon>
    </lineage>
</organism>
<evidence type="ECO:0000256" key="3">
    <source>
        <dbReference type="ARBA" id="ARBA00022692"/>
    </source>
</evidence>
<reference evidence="11" key="2">
    <citation type="submission" date="2015-02" db="UniProtKB">
        <authorList>
            <consortium name="EnsemblMetazoa"/>
        </authorList>
    </citation>
    <scope>IDENTIFICATION</scope>
</reference>
<dbReference type="PhylomeDB" id="T1INI2"/>
<dbReference type="Pfam" id="PF05154">
    <property type="entry name" value="TM2"/>
    <property type="match status" value="1"/>
</dbReference>
<dbReference type="InterPro" id="IPR050932">
    <property type="entry name" value="TM2D1-3-like"/>
</dbReference>
<name>T1INI2_STRMM</name>
<dbReference type="EnsemblMetazoa" id="SMAR002561-RA">
    <property type="protein sequence ID" value="SMAR002561-PA"/>
    <property type="gene ID" value="SMAR002561"/>
</dbReference>
<evidence type="ECO:0000256" key="4">
    <source>
        <dbReference type="ARBA" id="ARBA00022729"/>
    </source>
</evidence>
<accession>T1INI2</accession>
<evidence type="ECO:0000256" key="5">
    <source>
        <dbReference type="ARBA" id="ARBA00022989"/>
    </source>
</evidence>
<feature type="signal peptide" evidence="9">
    <location>
        <begin position="1"/>
        <end position="21"/>
    </location>
</feature>
<dbReference type="InterPro" id="IPR007829">
    <property type="entry name" value="TM2"/>
</dbReference>
<dbReference type="eggNOG" id="KOG4272">
    <property type="taxonomic scope" value="Eukaryota"/>
</dbReference>
<evidence type="ECO:0000256" key="2">
    <source>
        <dbReference type="ARBA" id="ARBA00008284"/>
    </source>
</evidence>
<evidence type="ECO:0000256" key="9">
    <source>
        <dbReference type="SAM" id="SignalP"/>
    </source>
</evidence>
<dbReference type="OMA" id="ETFRKPH"/>
<evidence type="ECO:0000313" key="12">
    <source>
        <dbReference type="Proteomes" id="UP000014500"/>
    </source>
</evidence>
<protein>
    <recommendedName>
        <fullName evidence="10">TM2 domain-containing protein</fullName>
    </recommendedName>
</protein>
<dbReference type="STRING" id="126957.T1INI2"/>
<feature type="domain" description="TM2" evidence="10">
    <location>
        <begin position="90"/>
        <end position="138"/>
    </location>
</feature>
<keyword evidence="3 8" id="KW-0812">Transmembrane</keyword>
<dbReference type="Proteomes" id="UP000014500">
    <property type="component" value="Unassembled WGS sequence"/>
</dbReference>
<keyword evidence="5 8" id="KW-1133">Transmembrane helix</keyword>
<dbReference type="PANTHER" id="PTHR21016">
    <property type="entry name" value="BETA-AMYLOID BINDING PROTEIN-RELATED"/>
    <property type="match status" value="1"/>
</dbReference>
<evidence type="ECO:0000313" key="11">
    <source>
        <dbReference type="EnsemblMetazoa" id="SMAR002561-PA"/>
    </source>
</evidence>
<keyword evidence="4 9" id="KW-0732">Signal</keyword>
<proteinExistence type="inferred from homology"/>
<reference evidence="12" key="1">
    <citation type="submission" date="2011-05" db="EMBL/GenBank/DDBJ databases">
        <authorList>
            <person name="Richards S.R."/>
            <person name="Qu J."/>
            <person name="Jiang H."/>
            <person name="Jhangiani S.N."/>
            <person name="Agravi P."/>
            <person name="Goodspeed R."/>
            <person name="Gross S."/>
            <person name="Mandapat C."/>
            <person name="Jackson L."/>
            <person name="Mathew T."/>
            <person name="Pu L."/>
            <person name="Thornton R."/>
            <person name="Saada N."/>
            <person name="Wilczek-Boney K.B."/>
            <person name="Lee S."/>
            <person name="Kovar C."/>
            <person name="Wu Y."/>
            <person name="Scherer S.E."/>
            <person name="Worley K.C."/>
            <person name="Muzny D.M."/>
            <person name="Gibbs R."/>
        </authorList>
    </citation>
    <scope>NUCLEOTIDE SEQUENCE</scope>
    <source>
        <strain evidence="12">Brora</strain>
    </source>
</reference>
<dbReference type="HOGENOM" id="CLU_110523_0_0_1"/>
<dbReference type="GO" id="GO:0016020">
    <property type="term" value="C:membrane"/>
    <property type="evidence" value="ECO:0007669"/>
    <property type="project" value="UniProtKB-SubCell"/>
</dbReference>